<dbReference type="InterPro" id="IPR011333">
    <property type="entry name" value="SKP1/BTB/POZ_sf"/>
</dbReference>
<evidence type="ECO:0000259" key="3">
    <source>
        <dbReference type="PROSITE" id="PS50097"/>
    </source>
</evidence>
<dbReference type="SUPFAM" id="SSF54695">
    <property type="entry name" value="POZ domain"/>
    <property type="match status" value="1"/>
</dbReference>
<evidence type="ECO:0000313" key="5">
    <source>
        <dbReference type="RefSeq" id="XP_008475460.1"/>
    </source>
</evidence>
<dbReference type="Pfam" id="PF00651">
    <property type="entry name" value="BTB"/>
    <property type="match status" value="1"/>
</dbReference>
<dbReference type="STRING" id="121845.A0A1S3D6I8"/>
<accession>A0A1S3D6I8</accession>
<dbReference type="KEGG" id="dci:103512476"/>
<dbReference type="PaxDb" id="121845-A0A1S3D6I8"/>
<feature type="compositionally biased region" description="Acidic residues" evidence="2">
    <location>
        <begin position="539"/>
        <end position="563"/>
    </location>
</feature>
<evidence type="ECO:0000256" key="1">
    <source>
        <dbReference type="ARBA" id="ARBA00022473"/>
    </source>
</evidence>
<organism evidence="4 5">
    <name type="scientific">Diaphorina citri</name>
    <name type="common">Asian citrus psyllid</name>
    <dbReference type="NCBI Taxonomy" id="121845"/>
    <lineage>
        <taxon>Eukaryota</taxon>
        <taxon>Metazoa</taxon>
        <taxon>Ecdysozoa</taxon>
        <taxon>Arthropoda</taxon>
        <taxon>Hexapoda</taxon>
        <taxon>Insecta</taxon>
        <taxon>Pterygota</taxon>
        <taxon>Neoptera</taxon>
        <taxon>Paraneoptera</taxon>
        <taxon>Hemiptera</taxon>
        <taxon>Sternorrhyncha</taxon>
        <taxon>Psylloidea</taxon>
        <taxon>Psyllidae</taxon>
        <taxon>Diaphorininae</taxon>
        <taxon>Diaphorina</taxon>
    </lineage>
</organism>
<feature type="compositionally biased region" description="Polar residues" evidence="2">
    <location>
        <begin position="497"/>
        <end position="512"/>
    </location>
</feature>
<sequence length="661" mass="74594">MGVNSSSLLSPVSKYIGRKRSNTDTDSESNVPSCKKFCPEDTIYEQCFVKGVGHDIVVQILGREWKLHKESLIKSPYFASMFSGSWNESTKSKVEIKIPNPKITEKSIDIVLGSLYHPNVSFEQEDIFSVIAAAALFQLDELVTRCEDILLKSISSENVLLYYEIAKQYSLHKVLKGALAFLHINLVLFYPSKPKHLCSIDCDLMQHLISSPKLVTSSPVDVYRILRLWLYLKVHPQSDDDLNLSSEELATAARNYFVQNPKTQSFLYSHQGASYAHVFRSLELFPLISMRSSIVEIQEDNILPQAWLTAMYEKVVPIVAEMMHPPVHNKQPITELDNYAVDIRETNLSKHCVKWCSVLPRDEIITPLKRSTWHTWKLHSYGLVTDWKFTGSSLKVMFTPNALFEGNLLSDNDIKYVPLYCRFTIYALGSSHQQISCVSKSTTKLLEKFRHEDLFSFRREDFPTHDSVTMYILSLQVFIVHRVILYKLMAEKLCDQPRSTTETPSNFPSESGNLEPPPNQLVEDANDLEPSVEGHPDNEDSDNDSDVDVEGEYYTDSESEDSSSDSNSGDSDSDSSTSEDNDVGRELPRPPPPPYLPPPPPPPREFSDPANLSACSSSQLYAAGENCTEKLVSGGELKDDPDEDSLVRIVIPKNIHTATIY</sequence>
<dbReference type="InterPro" id="IPR000210">
    <property type="entry name" value="BTB/POZ_dom"/>
</dbReference>
<dbReference type="PANTHER" id="PTHR23231:SF17">
    <property type="entry name" value="BTB DOMAIN-CONTAINING PROTEIN"/>
    <property type="match status" value="1"/>
</dbReference>
<gene>
    <name evidence="5" type="primary">LOC103512476</name>
</gene>
<dbReference type="GeneID" id="103512476"/>
<evidence type="ECO:0000313" key="4">
    <source>
        <dbReference type="Proteomes" id="UP000079169"/>
    </source>
</evidence>
<dbReference type="Gene3D" id="1.25.40.420">
    <property type="match status" value="1"/>
</dbReference>
<dbReference type="PROSITE" id="PS50097">
    <property type="entry name" value="BTB"/>
    <property type="match status" value="1"/>
</dbReference>
<evidence type="ECO:0000256" key="2">
    <source>
        <dbReference type="SAM" id="MobiDB-lite"/>
    </source>
</evidence>
<keyword evidence="1" id="KW-0217">Developmental protein</keyword>
<name>A0A1S3D6I8_DIACI</name>
<dbReference type="SMART" id="SM00225">
    <property type="entry name" value="BTB"/>
    <property type="match status" value="1"/>
</dbReference>
<protein>
    <submittedName>
        <fullName evidence="5">Uncharacterized protein LOC103512476</fullName>
    </submittedName>
</protein>
<dbReference type="GO" id="GO:0007281">
    <property type="term" value="P:germ cell development"/>
    <property type="evidence" value="ECO:0007669"/>
    <property type="project" value="InterPro"/>
</dbReference>
<reference evidence="5" key="1">
    <citation type="submission" date="2025-08" db="UniProtKB">
        <authorList>
            <consortium name="RefSeq"/>
        </authorList>
    </citation>
    <scope>IDENTIFICATION</scope>
</reference>
<dbReference type="PANTHER" id="PTHR23231">
    <property type="entry name" value="GERM CELL-LESS PROTEIN"/>
    <property type="match status" value="1"/>
</dbReference>
<dbReference type="Gene3D" id="3.30.710.10">
    <property type="entry name" value="Potassium Channel Kv1.1, Chain A"/>
    <property type="match status" value="1"/>
</dbReference>
<dbReference type="Proteomes" id="UP000079169">
    <property type="component" value="Unplaced"/>
</dbReference>
<feature type="domain" description="BTB" evidence="3">
    <location>
        <begin position="54"/>
        <end position="124"/>
    </location>
</feature>
<dbReference type="AlphaFoldDB" id="A0A1S3D6I8"/>
<feature type="region of interest" description="Disordered" evidence="2">
    <location>
        <begin position="496"/>
        <end position="614"/>
    </location>
</feature>
<dbReference type="InterPro" id="IPR043380">
    <property type="entry name" value="Gcl-like"/>
</dbReference>
<keyword evidence="4" id="KW-1185">Reference proteome</keyword>
<feature type="compositionally biased region" description="Acidic residues" evidence="2">
    <location>
        <begin position="571"/>
        <end position="581"/>
    </location>
</feature>
<dbReference type="RefSeq" id="XP_008475460.1">
    <property type="nucleotide sequence ID" value="XM_008477238.3"/>
</dbReference>
<proteinExistence type="predicted"/>
<feature type="compositionally biased region" description="Pro residues" evidence="2">
    <location>
        <begin position="589"/>
        <end position="604"/>
    </location>
</feature>